<protein>
    <submittedName>
        <fullName evidence="1">Uncharacterized protein</fullName>
    </submittedName>
</protein>
<gene>
    <name evidence="1" type="ORF">FGO68_gene4864</name>
</gene>
<evidence type="ECO:0000313" key="2">
    <source>
        <dbReference type="Proteomes" id="UP000785679"/>
    </source>
</evidence>
<reference evidence="1" key="1">
    <citation type="submission" date="2019-06" db="EMBL/GenBank/DDBJ databases">
        <authorList>
            <person name="Zheng W."/>
        </authorList>
    </citation>
    <scope>NUCLEOTIDE SEQUENCE</scope>
    <source>
        <strain evidence="1">QDHG01</strain>
    </source>
</reference>
<accession>A0A8J8NMW9</accession>
<sequence>MHLNCYKSVHNFPPQLILILDNPIAPDHKPLLFIMGGIHYPSIAIAFKEVELQVVPHLEIIHFVIFILGSALTLAGVEEESALFSDLRE</sequence>
<dbReference type="EMBL" id="RRYP01012549">
    <property type="protein sequence ID" value="TNV77035.1"/>
    <property type="molecule type" value="Genomic_DNA"/>
</dbReference>
<organism evidence="1 2">
    <name type="scientific">Halteria grandinella</name>
    <dbReference type="NCBI Taxonomy" id="5974"/>
    <lineage>
        <taxon>Eukaryota</taxon>
        <taxon>Sar</taxon>
        <taxon>Alveolata</taxon>
        <taxon>Ciliophora</taxon>
        <taxon>Intramacronucleata</taxon>
        <taxon>Spirotrichea</taxon>
        <taxon>Stichotrichia</taxon>
        <taxon>Sporadotrichida</taxon>
        <taxon>Halteriidae</taxon>
        <taxon>Halteria</taxon>
    </lineage>
</organism>
<name>A0A8J8NMW9_HALGN</name>
<keyword evidence="2" id="KW-1185">Reference proteome</keyword>
<evidence type="ECO:0000313" key="1">
    <source>
        <dbReference type="EMBL" id="TNV77035.1"/>
    </source>
</evidence>
<proteinExistence type="predicted"/>
<comment type="caution">
    <text evidence="1">The sequence shown here is derived from an EMBL/GenBank/DDBJ whole genome shotgun (WGS) entry which is preliminary data.</text>
</comment>
<dbReference type="Proteomes" id="UP000785679">
    <property type="component" value="Unassembled WGS sequence"/>
</dbReference>
<dbReference type="AlphaFoldDB" id="A0A8J8NMW9"/>